<sequence>MFNKIMIPVDLSHWDKLSRSLEVAQQMAQTNNATLLLVGVEGNLPSQAAHNPQEFREKLAGKARETADRTGLTVDSLPVHSNDPAVELSSALVTAADAEAADLIVMASHVPGLMDHVFSAHGAYVARYAKASVLLVR</sequence>
<evidence type="ECO:0000313" key="4">
    <source>
        <dbReference type="Proteomes" id="UP000199180"/>
    </source>
</evidence>
<dbReference type="EMBL" id="FOHO01000005">
    <property type="protein sequence ID" value="SET40367.1"/>
    <property type="molecule type" value="Genomic_DNA"/>
</dbReference>
<keyword evidence="4" id="KW-1185">Reference proteome</keyword>
<evidence type="ECO:0000259" key="2">
    <source>
        <dbReference type="Pfam" id="PF00582"/>
    </source>
</evidence>
<feature type="domain" description="UspA" evidence="2">
    <location>
        <begin position="1"/>
        <end position="137"/>
    </location>
</feature>
<dbReference type="STRING" id="364199.SAMN04489858_1055"/>
<comment type="similarity">
    <text evidence="1">Belongs to the universal stress protein A family.</text>
</comment>
<dbReference type="AlphaFoldDB" id="A0A1I0E5D7"/>
<dbReference type="PRINTS" id="PR01438">
    <property type="entry name" value="UNVRSLSTRESS"/>
</dbReference>
<protein>
    <submittedName>
        <fullName evidence="3">Nucleotide-binding universal stress protein, UspA family</fullName>
    </submittedName>
</protein>
<gene>
    <name evidence="3" type="ORF">SAMN04489858_1055</name>
</gene>
<name>A0A1I0E5D7_9RHOB</name>
<proteinExistence type="inferred from homology"/>
<reference evidence="3 4" key="1">
    <citation type="submission" date="2016-10" db="EMBL/GenBank/DDBJ databases">
        <authorList>
            <person name="de Groot N.N."/>
        </authorList>
    </citation>
    <scope>NUCLEOTIDE SEQUENCE [LARGE SCALE GENOMIC DNA]</scope>
    <source>
        <strain evidence="3 4">DSM 17862</strain>
    </source>
</reference>
<dbReference type="SUPFAM" id="SSF52402">
    <property type="entry name" value="Adenine nucleotide alpha hydrolases-like"/>
    <property type="match status" value="1"/>
</dbReference>
<organism evidence="3 4">
    <name type="scientific">Paracoccus homiensis</name>
    <dbReference type="NCBI Taxonomy" id="364199"/>
    <lineage>
        <taxon>Bacteria</taxon>
        <taxon>Pseudomonadati</taxon>
        <taxon>Pseudomonadota</taxon>
        <taxon>Alphaproteobacteria</taxon>
        <taxon>Rhodobacterales</taxon>
        <taxon>Paracoccaceae</taxon>
        <taxon>Paracoccus</taxon>
    </lineage>
</organism>
<dbReference type="CDD" id="cd00293">
    <property type="entry name" value="USP-like"/>
    <property type="match status" value="1"/>
</dbReference>
<dbReference type="InterPro" id="IPR006016">
    <property type="entry name" value="UspA"/>
</dbReference>
<dbReference type="InterPro" id="IPR006015">
    <property type="entry name" value="Universal_stress_UspA"/>
</dbReference>
<dbReference type="Proteomes" id="UP000199180">
    <property type="component" value="Unassembled WGS sequence"/>
</dbReference>
<accession>A0A1I0E5D7</accession>
<dbReference type="Pfam" id="PF00582">
    <property type="entry name" value="Usp"/>
    <property type="match status" value="1"/>
</dbReference>
<evidence type="ECO:0000313" key="3">
    <source>
        <dbReference type="EMBL" id="SET40367.1"/>
    </source>
</evidence>
<dbReference type="InterPro" id="IPR014729">
    <property type="entry name" value="Rossmann-like_a/b/a_fold"/>
</dbReference>
<evidence type="ECO:0000256" key="1">
    <source>
        <dbReference type="ARBA" id="ARBA00008791"/>
    </source>
</evidence>
<dbReference type="Gene3D" id="3.40.50.620">
    <property type="entry name" value="HUPs"/>
    <property type="match status" value="1"/>
</dbReference>
<dbReference type="RefSeq" id="WP_175479857.1">
    <property type="nucleotide sequence ID" value="NZ_FOHO01000005.1"/>
</dbReference>